<accession>A0A4C1YAI0</accession>
<comment type="caution">
    <text evidence="2">The sequence shown here is derived from an EMBL/GenBank/DDBJ whole genome shotgun (WGS) entry which is preliminary data.</text>
</comment>
<dbReference type="EMBL" id="BGZK01001127">
    <property type="protein sequence ID" value="GBP71934.1"/>
    <property type="molecule type" value="Genomic_DNA"/>
</dbReference>
<dbReference type="AlphaFoldDB" id="A0A4C1YAI0"/>
<protein>
    <submittedName>
        <fullName evidence="2">Uncharacterized protein</fullName>
    </submittedName>
</protein>
<dbReference type="Proteomes" id="UP000299102">
    <property type="component" value="Unassembled WGS sequence"/>
</dbReference>
<evidence type="ECO:0000313" key="3">
    <source>
        <dbReference type="Proteomes" id="UP000299102"/>
    </source>
</evidence>
<reference evidence="2 3" key="1">
    <citation type="journal article" date="2019" name="Commun. Biol.">
        <title>The bagworm genome reveals a unique fibroin gene that provides high tensile strength.</title>
        <authorList>
            <person name="Kono N."/>
            <person name="Nakamura H."/>
            <person name="Ohtoshi R."/>
            <person name="Tomita M."/>
            <person name="Numata K."/>
            <person name="Arakawa K."/>
        </authorList>
    </citation>
    <scope>NUCLEOTIDE SEQUENCE [LARGE SCALE GENOMIC DNA]</scope>
</reference>
<evidence type="ECO:0000313" key="2">
    <source>
        <dbReference type="EMBL" id="GBP71934.1"/>
    </source>
</evidence>
<name>A0A4C1YAI0_EUMVA</name>
<keyword evidence="3" id="KW-1185">Reference proteome</keyword>
<sequence length="126" mass="14400">MSYEKKLAVFKAKAARFESAAGLINSGNKNRLRARFDDFPEYRTQFVEAYEALLSALNYSEPEHEAVLSKVVEEQLVELLAKECRFLDNIPRDLWESSGNSGRRVTPEQRAGGNSRRIETPPPLRR</sequence>
<evidence type="ECO:0000256" key="1">
    <source>
        <dbReference type="SAM" id="MobiDB-lite"/>
    </source>
</evidence>
<feature type="region of interest" description="Disordered" evidence="1">
    <location>
        <begin position="92"/>
        <end position="126"/>
    </location>
</feature>
<organism evidence="2 3">
    <name type="scientific">Eumeta variegata</name>
    <name type="common">Bagworm moth</name>
    <name type="synonym">Eumeta japonica</name>
    <dbReference type="NCBI Taxonomy" id="151549"/>
    <lineage>
        <taxon>Eukaryota</taxon>
        <taxon>Metazoa</taxon>
        <taxon>Ecdysozoa</taxon>
        <taxon>Arthropoda</taxon>
        <taxon>Hexapoda</taxon>
        <taxon>Insecta</taxon>
        <taxon>Pterygota</taxon>
        <taxon>Neoptera</taxon>
        <taxon>Endopterygota</taxon>
        <taxon>Lepidoptera</taxon>
        <taxon>Glossata</taxon>
        <taxon>Ditrysia</taxon>
        <taxon>Tineoidea</taxon>
        <taxon>Psychidae</taxon>
        <taxon>Oiketicinae</taxon>
        <taxon>Eumeta</taxon>
    </lineage>
</organism>
<gene>
    <name evidence="2" type="ORF">EVAR_47879_1</name>
</gene>
<proteinExistence type="predicted"/>